<dbReference type="Proteomes" id="UP001168972">
    <property type="component" value="Unassembled WGS sequence"/>
</dbReference>
<organism evidence="2 3">
    <name type="scientific">Microctonus hyperodae</name>
    <name type="common">Parasitoid wasp</name>
    <dbReference type="NCBI Taxonomy" id="165561"/>
    <lineage>
        <taxon>Eukaryota</taxon>
        <taxon>Metazoa</taxon>
        <taxon>Ecdysozoa</taxon>
        <taxon>Arthropoda</taxon>
        <taxon>Hexapoda</taxon>
        <taxon>Insecta</taxon>
        <taxon>Pterygota</taxon>
        <taxon>Neoptera</taxon>
        <taxon>Endopterygota</taxon>
        <taxon>Hymenoptera</taxon>
        <taxon>Apocrita</taxon>
        <taxon>Ichneumonoidea</taxon>
        <taxon>Braconidae</taxon>
        <taxon>Euphorinae</taxon>
        <taxon>Microctonus</taxon>
    </lineage>
</organism>
<sequence>MTSMRGELYQKLFNTYKKCYPDKKSTIIQENVNKIWNDLKQEYKSDGKQFEVNIQNNIESLNQKITQNKATNLMCFISSLKPQNTVKDDPQASTSKEDLLKQKTVSTERISPREEQICS</sequence>
<feature type="compositionally biased region" description="Basic and acidic residues" evidence="1">
    <location>
        <begin position="86"/>
        <end position="101"/>
    </location>
</feature>
<dbReference type="EMBL" id="JAQQBR010002092">
    <property type="protein sequence ID" value="KAK0158024.1"/>
    <property type="molecule type" value="Genomic_DNA"/>
</dbReference>
<keyword evidence="3" id="KW-1185">Reference proteome</keyword>
<reference evidence="2" key="2">
    <citation type="submission" date="2023-03" db="EMBL/GenBank/DDBJ databases">
        <authorList>
            <person name="Inwood S.N."/>
            <person name="Skelly J.G."/>
            <person name="Guhlin J."/>
            <person name="Harrop T.W.R."/>
            <person name="Goldson S.G."/>
            <person name="Dearden P.K."/>
        </authorList>
    </citation>
    <scope>NUCLEOTIDE SEQUENCE</scope>
    <source>
        <strain evidence="2">Lincoln</strain>
        <tissue evidence="2">Whole body</tissue>
    </source>
</reference>
<proteinExistence type="predicted"/>
<reference evidence="2" key="1">
    <citation type="journal article" date="2023" name="bioRxiv">
        <title>Scaffold-level genome assemblies of two parasitoid biocontrol wasps reveal the parthenogenesis mechanism and an associated novel virus.</title>
        <authorList>
            <person name="Inwood S."/>
            <person name="Skelly J."/>
            <person name="Guhlin J."/>
            <person name="Harrop T."/>
            <person name="Goldson S."/>
            <person name="Dearden P."/>
        </authorList>
    </citation>
    <scope>NUCLEOTIDE SEQUENCE</scope>
    <source>
        <strain evidence="2">Lincoln</strain>
        <tissue evidence="2">Whole body</tissue>
    </source>
</reference>
<accession>A0AA39EWG3</accession>
<feature type="region of interest" description="Disordered" evidence="1">
    <location>
        <begin position="83"/>
        <end position="119"/>
    </location>
</feature>
<evidence type="ECO:0000313" key="2">
    <source>
        <dbReference type="EMBL" id="KAK0158024.1"/>
    </source>
</evidence>
<feature type="compositionally biased region" description="Basic and acidic residues" evidence="1">
    <location>
        <begin position="110"/>
        <end position="119"/>
    </location>
</feature>
<dbReference type="AlphaFoldDB" id="A0AA39EWG3"/>
<name>A0AA39EWG3_MICHY</name>
<comment type="caution">
    <text evidence="2">The sequence shown here is derived from an EMBL/GenBank/DDBJ whole genome shotgun (WGS) entry which is preliminary data.</text>
</comment>
<evidence type="ECO:0000313" key="3">
    <source>
        <dbReference type="Proteomes" id="UP001168972"/>
    </source>
</evidence>
<protein>
    <submittedName>
        <fullName evidence="2">Uncharacterized protein</fullName>
    </submittedName>
</protein>
<gene>
    <name evidence="2" type="ORF">PV327_011266</name>
</gene>
<evidence type="ECO:0000256" key="1">
    <source>
        <dbReference type="SAM" id="MobiDB-lite"/>
    </source>
</evidence>